<proteinExistence type="predicted"/>
<feature type="region of interest" description="Disordered" evidence="1">
    <location>
        <begin position="288"/>
        <end position="345"/>
    </location>
</feature>
<protein>
    <submittedName>
        <fullName evidence="2">Uncharacterized protein</fullName>
    </submittedName>
</protein>
<dbReference type="EMBL" id="FN649760">
    <property type="protein sequence ID" value="CBN80026.1"/>
    <property type="molecule type" value="Genomic_DNA"/>
</dbReference>
<name>D8LII7_ECTSI</name>
<dbReference type="InParanoid" id="D8LII7"/>
<evidence type="ECO:0000256" key="1">
    <source>
        <dbReference type="SAM" id="MobiDB-lite"/>
    </source>
</evidence>
<dbReference type="AlphaFoldDB" id="D8LII7"/>
<sequence length="421" mass="45135">MLSLSYSLPPPHFRFSLVCRAVRSVNNKSGACPHLPQINEQPTISCAALGARLVQLRPGLGKARAKQLALAACRFPDKQVYLEEMHALLKRRFGRCRSSGRDSFDGRHASRCAATANPYGVHDVCSALAKVATTGATVSSSSSSCAALKRVRRKLLVGEGGLARLRAALFSVGGGDDGRHGVGERGTLTKDELRRALTMTRSAGSSPPSTKDVDDLFTMFSGRTPSGSVGGARVDAVTVFRGLRGELSPFREKVVRDVFNSLLRSSNASPNINSSDRRRSLVDVEELRKAHRSGSGSTDGGDGRGCFLQKEISGSPSKPGGGSKSGLREWCSSLEDGTGPGCTEGVPPQAAALSDAVENRDTTRGRRTVKGVSLEQFLEYYSPHRGKLATHLETKFAFETFPRQTMVSAKQQHARLHPVDV</sequence>
<dbReference type="Proteomes" id="UP000002630">
    <property type="component" value="Unassembled WGS sequence"/>
</dbReference>
<accession>D8LII7</accession>
<organism evidence="2 3">
    <name type="scientific">Ectocarpus siliculosus</name>
    <name type="common">Brown alga</name>
    <name type="synonym">Conferva siliculosa</name>
    <dbReference type="NCBI Taxonomy" id="2880"/>
    <lineage>
        <taxon>Eukaryota</taxon>
        <taxon>Sar</taxon>
        <taxon>Stramenopiles</taxon>
        <taxon>Ochrophyta</taxon>
        <taxon>PX clade</taxon>
        <taxon>Phaeophyceae</taxon>
        <taxon>Ectocarpales</taxon>
        <taxon>Ectocarpaceae</taxon>
        <taxon>Ectocarpus</taxon>
    </lineage>
</organism>
<reference evidence="2 3" key="1">
    <citation type="journal article" date="2010" name="Nature">
        <title>The Ectocarpus genome and the independent evolution of multicellularity in brown algae.</title>
        <authorList>
            <person name="Cock J.M."/>
            <person name="Sterck L."/>
            <person name="Rouze P."/>
            <person name="Scornet D."/>
            <person name="Allen A.E."/>
            <person name="Amoutzias G."/>
            <person name="Anthouard V."/>
            <person name="Artiguenave F."/>
            <person name="Aury J.M."/>
            <person name="Badger J.H."/>
            <person name="Beszteri B."/>
            <person name="Billiau K."/>
            <person name="Bonnet E."/>
            <person name="Bothwell J.H."/>
            <person name="Bowler C."/>
            <person name="Boyen C."/>
            <person name="Brownlee C."/>
            <person name="Carrano C.J."/>
            <person name="Charrier B."/>
            <person name="Cho G.Y."/>
            <person name="Coelho S.M."/>
            <person name="Collen J."/>
            <person name="Corre E."/>
            <person name="Da Silva C."/>
            <person name="Delage L."/>
            <person name="Delaroque N."/>
            <person name="Dittami S.M."/>
            <person name="Doulbeau S."/>
            <person name="Elias M."/>
            <person name="Farnham G."/>
            <person name="Gachon C.M."/>
            <person name="Gschloessl B."/>
            <person name="Heesch S."/>
            <person name="Jabbari K."/>
            <person name="Jubin C."/>
            <person name="Kawai H."/>
            <person name="Kimura K."/>
            <person name="Kloareg B."/>
            <person name="Kupper F.C."/>
            <person name="Lang D."/>
            <person name="Le Bail A."/>
            <person name="Leblanc C."/>
            <person name="Lerouge P."/>
            <person name="Lohr M."/>
            <person name="Lopez P.J."/>
            <person name="Martens C."/>
            <person name="Maumus F."/>
            <person name="Michel G."/>
            <person name="Miranda-Saavedra D."/>
            <person name="Morales J."/>
            <person name="Moreau H."/>
            <person name="Motomura T."/>
            <person name="Nagasato C."/>
            <person name="Napoli C.A."/>
            <person name="Nelson D.R."/>
            <person name="Nyvall-Collen P."/>
            <person name="Peters A.F."/>
            <person name="Pommier C."/>
            <person name="Potin P."/>
            <person name="Poulain J."/>
            <person name="Quesneville H."/>
            <person name="Read B."/>
            <person name="Rensing S.A."/>
            <person name="Ritter A."/>
            <person name="Rousvoal S."/>
            <person name="Samanta M."/>
            <person name="Samson G."/>
            <person name="Schroeder D.C."/>
            <person name="Segurens B."/>
            <person name="Strittmatter M."/>
            <person name="Tonon T."/>
            <person name="Tregear J.W."/>
            <person name="Valentin K."/>
            <person name="von Dassow P."/>
            <person name="Yamagishi T."/>
            <person name="Van de Peer Y."/>
            <person name="Wincker P."/>
        </authorList>
    </citation>
    <scope>NUCLEOTIDE SEQUENCE [LARGE SCALE GENOMIC DNA]</scope>
    <source>
        <strain evidence="3">Ec32 / CCAP1310/4</strain>
    </source>
</reference>
<evidence type="ECO:0000313" key="2">
    <source>
        <dbReference type="EMBL" id="CBN80026.1"/>
    </source>
</evidence>
<evidence type="ECO:0000313" key="3">
    <source>
        <dbReference type="Proteomes" id="UP000002630"/>
    </source>
</evidence>
<keyword evidence="3" id="KW-1185">Reference proteome</keyword>
<gene>
    <name evidence="2" type="ORF">Esi_0022_0134</name>
</gene>